<organism evidence="3 4">
    <name type="scientific">Vulcanisaeta souniana JCM 11219</name>
    <dbReference type="NCBI Taxonomy" id="1293586"/>
    <lineage>
        <taxon>Archaea</taxon>
        <taxon>Thermoproteota</taxon>
        <taxon>Thermoprotei</taxon>
        <taxon>Thermoproteales</taxon>
        <taxon>Thermoproteaceae</taxon>
        <taxon>Vulcanisaeta</taxon>
    </lineage>
</organism>
<evidence type="ECO:0000313" key="5">
    <source>
        <dbReference type="Proteomes" id="UP001060771"/>
    </source>
</evidence>
<evidence type="ECO:0000256" key="1">
    <source>
        <dbReference type="SAM" id="Phobius"/>
    </source>
</evidence>
<dbReference type="GeneID" id="76205575"/>
<evidence type="ECO:0000313" key="4">
    <source>
        <dbReference type="Proteomes" id="UP000657075"/>
    </source>
</evidence>
<dbReference type="OrthoDB" id="28477at2157"/>
<dbReference type="Gene3D" id="1.20.5.820">
    <property type="entry name" value="Preprotein translocase SecE subunit"/>
    <property type="match status" value="1"/>
</dbReference>
<dbReference type="Proteomes" id="UP000657075">
    <property type="component" value="Unassembled WGS sequence"/>
</dbReference>
<reference evidence="5" key="3">
    <citation type="submission" date="2022-09" db="EMBL/GenBank/DDBJ databases">
        <title>Complete genome sequence of Vulcanisaeta souniana.</title>
        <authorList>
            <person name="Kato S."/>
            <person name="Itoh T."/>
            <person name="Ohkuma M."/>
        </authorList>
    </citation>
    <scope>NUCLEOTIDE SEQUENCE [LARGE SCALE GENOMIC DNA]</scope>
    <source>
        <strain evidence="5">JCM 11219</strain>
    </source>
</reference>
<protein>
    <submittedName>
        <fullName evidence="3">Uncharacterized protein</fullName>
    </submittedName>
</protein>
<gene>
    <name evidence="3" type="ORF">GCM10007112_15410</name>
    <name evidence="2" type="ORF">Vsou_00240</name>
</gene>
<feature type="transmembrane region" description="Helical" evidence="1">
    <location>
        <begin position="72"/>
        <end position="93"/>
    </location>
</feature>
<reference evidence="3" key="1">
    <citation type="journal article" date="2014" name="Int. J. Syst. Evol. Microbiol.">
        <title>Complete genome sequence of Corynebacterium casei LMG S-19264T (=DSM 44701T), isolated from a smear-ripened cheese.</title>
        <authorList>
            <consortium name="US DOE Joint Genome Institute (JGI-PGF)"/>
            <person name="Walter F."/>
            <person name="Albersmeier A."/>
            <person name="Kalinowski J."/>
            <person name="Ruckert C."/>
        </authorList>
    </citation>
    <scope>NUCLEOTIDE SEQUENCE</scope>
    <source>
        <strain evidence="3">JCM 11219</strain>
    </source>
</reference>
<proteinExistence type="predicted"/>
<reference evidence="3" key="2">
    <citation type="submission" date="2020-09" db="EMBL/GenBank/DDBJ databases">
        <authorList>
            <person name="Sun Q."/>
            <person name="Ohkuma M."/>
        </authorList>
    </citation>
    <scope>NUCLEOTIDE SEQUENCE</scope>
    <source>
        <strain evidence="3">JCM 11219</strain>
    </source>
</reference>
<accession>A0A830EF93</accession>
<name>A0A830EF93_9CREN</name>
<dbReference type="Proteomes" id="UP001060771">
    <property type="component" value="Chromosome"/>
</dbReference>
<evidence type="ECO:0000313" key="3">
    <source>
        <dbReference type="EMBL" id="GGI79416.1"/>
    </source>
</evidence>
<keyword evidence="5" id="KW-1185">Reference proteome</keyword>
<feature type="transmembrane region" description="Helical" evidence="1">
    <location>
        <begin position="35"/>
        <end position="60"/>
    </location>
</feature>
<dbReference type="EMBL" id="BMNM01000006">
    <property type="protein sequence ID" value="GGI79416.1"/>
    <property type="molecule type" value="Genomic_DNA"/>
</dbReference>
<dbReference type="InterPro" id="IPR023391">
    <property type="entry name" value="Prot_translocase_SecE_dom_sf"/>
</dbReference>
<keyword evidence="1" id="KW-0812">Transmembrane</keyword>
<dbReference type="AlphaFoldDB" id="A0A830EF93"/>
<dbReference type="SUPFAM" id="SSF103456">
    <property type="entry name" value="Preprotein translocase SecE subunit"/>
    <property type="match status" value="1"/>
</dbReference>
<dbReference type="EMBL" id="AP026830">
    <property type="protein sequence ID" value="BDR90931.1"/>
    <property type="molecule type" value="Genomic_DNA"/>
</dbReference>
<reference evidence="2" key="4">
    <citation type="journal article" date="2023" name="Microbiol. Resour. Announc.">
        <title>Complete Genome Sequence of Vulcanisaeta souniana Strain IC-059, a Hyperthermophilic Archaeon Isolated from Hot Spring Water in Japan.</title>
        <authorList>
            <person name="Kato S."/>
            <person name="Itoh T."/>
            <person name="Wu L."/>
            <person name="Ma J."/>
            <person name="Ohkuma M."/>
        </authorList>
    </citation>
    <scope>NUCLEOTIDE SEQUENCE</scope>
    <source>
        <strain evidence="2">JCM 11219</strain>
    </source>
</reference>
<evidence type="ECO:0000313" key="2">
    <source>
        <dbReference type="EMBL" id="BDR90931.1"/>
    </source>
</evidence>
<keyword evidence="1" id="KW-1133">Transmembrane helix</keyword>
<dbReference type="RefSeq" id="WP_188603424.1">
    <property type="nucleotide sequence ID" value="NZ_AP026830.1"/>
</dbReference>
<keyword evidence="1" id="KW-0472">Membrane</keyword>
<sequence>MSSESWGKRIINWLSMVVWIFRVSKKPTRDNYMVILKLGSLIVAVLGVYSFLFSVAQQYLTSSANFSLPYPLNLIVILTIVIILVIMLVLVVLSTRGLGRR</sequence>